<accession>A0A8W8MJ88</accession>
<dbReference type="Pfam" id="PF01205">
    <property type="entry name" value="Impact_N"/>
    <property type="match status" value="1"/>
</dbReference>
<dbReference type="EnsemblMetazoa" id="G33593.1">
    <property type="protein sequence ID" value="G33593.1:cds"/>
    <property type="gene ID" value="G33593"/>
</dbReference>
<dbReference type="Gene3D" id="3.30.230.30">
    <property type="entry name" value="Impact, N-terminal domain"/>
    <property type="match status" value="1"/>
</dbReference>
<dbReference type="Proteomes" id="UP000005408">
    <property type="component" value="Unassembled WGS sequence"/>
</dbReference>
<evidence type="ECO:0000313" key="3">
    <source>
        <dbReference type="Proteomes" id="UP000005408"/>
    </source>
</evidence>
<evidence type="ECO:0000259" key="1">
    <source>
        <dbReference type="Pfam" id="PF01205"/>
    </source>
</evidence>
<evidence type="ECO:0000313" key="2">
    <source>
        <dbReference type="EnsemblMetazoa" id="G33593.1:cds"/>
    </source>
</evidence>
<dbReference type="AlphaFoldDB" id="A0A8W8MJ88"/>
<dbReference type="SUPFAM" id="SSF54211">
    <property type="entry name" value="Ribosomal protein S5 domain 2-like"/>
    <property type="match status" value="1"/>
</dbReference>
<name>A0A8W8MJ88_MAGGI</name>
<dbReference type="InterPro" id="IPR036956">
    <property type="entry name" value="Impact_N_sf"/>
</dbReference>
<reference evidence="2" key="1">
    <citation type="submission" date="2022-08" db="UniProtKB">
        <authorList>
            <consortium name="EnsemblMetazoa"/>
        </authorList>
    </citation>
    <scope>IDENTIFICATION</scope>
    <source>
        <strain evidence="2">05x7-T-G4-1.051#20</strain>
    </source>
</reference>
<organism evidence="2 3">
    <name type="scientific">Magallana gigas</name>
    <name type="common">Pacific oyster</name>
    <name type="synonym">Crassostrea gigas</name>
    <dbReference type="NCBI Taxonomy" id="29159"/>
    <lineage>
        <taxon>Eukaryota</taxon>
        <taxon>Metazoa</taxon>
        <taxon>Spiralia</taxon>
        <taxon>Lophotrochozoa</taxon>
        <taxon>Mollusca</taxon>
        <taxon>Bivalvia</taxon>
        <taxon>Autobranchia</taxon>
        <taxon>Pteriomorphia</taxon>
        <taxon>Ostreida</taxon>
        <taxon>Ostreoidea</taxon>
        <taxon>Ostreidae</taxon>
        <taxon>Magallana</taxon>
    </lineage>
</organism>
<keyword evidence="3" id="KW-1185">Reference proteome</keyword>
<sequence length="101" mass="11272">MVTYTDLSVDPALFPSMLVPSTKEPRGNMVSMTSAGRIQEGYYDDGEHGAGRRLLYYMKTNQMQGITVVITPRGGHTQLGPERFNIMEEHVCDVANLLDHL</sequence>
<protein>
    <recommendedName>
        <fullName evidence="1">Impact N-terminal domain-containing protein</fullName>
    </recommendedName>
</protein>
<proteinExistence type="predicted"/>
<feature type="domain" description="Impact N-terminal" evidence="1">
    <location>
        <begin position="36"/>
        <end position="90"/>
    </location>
</feature>
<dbReference type="InterPro" id="IPR001498">
    <property type="entry name" value="Impact_N"/>
</dbReference>
<dbReference type="InterPro" id="IPR020568">
    <property type="entry name" value="Ribosomal_Su5_D2-typ_SF"/>
</dbReference>